<reference evidence="1" key="1">
    <citation type="journal article" date="2019" name="BMC Genomics">
        <title>A new reference genome for Sorghum bicolor reveals high levels of sequence similarity between sweet and grain genotypes: implications for the genetics of sugar metabolism.</title>
        <authorList>
            <person name="Cooper E.A."/>
            <person name="Brenton Z.W."/>
            <person name="Flinn B.S."/>
            <person name="Jenkins J."/>
            <person name="Shu S."/>
            <person name="Flowers D."/>
            <person name="Luo F."/>
            <person name="Wang Y."/>
            <person name="Xia P."/>
            <person name="Barry K."/>
            <person name="Daum C."/>
            <person name="Lipzen A."/>
            <person name="Yoshinaga Y."/>
            <person name="Schmutz J."/>
            <person name="Saski C."/>
            <person name="Vermerris W."/>
            <person name="Kresovich S."/>
        </authorList>
    </citation>
    <scope>NUCLEOTIDE SEQUENCE</scope>
</reference>
<sequence length="427" mass="47724">MAKRKEHDTINALKATFASEASVPGIASGLMMELYEFITDINDSTSQTPETGHLLRPTSMHQVDFVKGLLNKAGHIQLKDKRRKQAVAKFWIKECAELTQMKDMVDRGLILKHDGILKALACADNDQLSKLVVASKNFDLTLQEWIGQKGALAIPNGDYLSDQGKDIVRSGWTAIEYIWSKGFTCDHLDKLSTYVMTGPTLKILPFFIRPKQATDSKLTLRENFADLLDNHIGPLWADPEFGELTRFMKCPDASFEHVLGHPVLASSNERLLMYRIAYYPHMTSDQLAALEAAASVDPAWAQRARNLDPAFLHILQGNFTPDAAGALQFAIIVSCHYAQRRKKADPHKEAVLGGRWVGGGSGKGLRSWCKRVNFRSTVPRPRKLMWNGQLAPNHVDAQLKHALPLLLCKRYALKVHAAFGSKLEFQL</sequence>
<dbReference type="AlphaFoldDB" id="A0A921RPR3"/>
<accession>A0A921RPR3</accession>
<comment type="caution">
    <text evidence="1">The sequence shown here is derived from an EMBL/GenBank/DDBJ whole genome shotgun (WGS) entry which is preliminary data.</text>
</comment>
<dbReference type="Proteomes" id="UP000807115">
    <property type="component" value="Chromosome 2"/>
</dbReference>
<protein>
    <submittedName>
        <fullName evidence="1">Uncharacterized protein</fullName>
    </submittedName>
</protein>
<name>A0A921RPR3_SORBI</name>
<proteinExistence type="predicted"/>
<evidence type="ECO:0000313" key="2">
    <source>
        <dbReference type="Proteomes" id="UP000807115"/>
    </source>
</evidence>
<dbReference type="EMBL" id="CM027681">
    <property type="protein sequence ID" value="KAG0543000.1"/>
    <property type="molecule type" value="Genomic_DNA"/>
</dbReference>
<organism evidence="1 2">
    <name type="scientific">Sorghum bicolor</name>
    <name type="common">Sorghum</name>
    <name type="synonym">Sorghum vulgare</name>
    <dbReference type="NCBI Taxonomy" id="4558"/>
    <lineage>
        <taxon>Eukaryota</taxon>
        <taxon>Viridiplantae</taxon>
        <taxon>Streptophyta</taxon>
        <taxon>Embryophyta</taxon>
        <taxon>Tracheophyta</taxon>
        <taxon>Spermatophyta</taxon>
        <taxon>Magnoliopsida</taxon>
        <taxon>Liliopsida</taxon>
        <taxon>Poales</taxon>
        <taxon>Poaceae</taxon>
        <taxon>PACMAD clade</taxon>
        <taxon>Panicoideae</taxon>
        <taxon>Andropogonodae</taxon>
        <taxon>Andropogoneae</taxon>
        <taxon>Sorghinae</taxon>
        <taxon>Sorghum</taxon>
    </lineage>
</organism>
<evidence type="ECO:0000313" key="1">
    <source>
        <dbReference type="EMBL" id="KAG0543000.1"/>
    </source>
</evidence>
<gene>
    <name evidence="1" type="ORF">BDA96_02G152400</name>
</gene>
<reference evidence="1" key="2">
    <citation type="submission" date="2020-10" db="EMBL/GenBank/DDBJ databases">
        <authorList>
            <person name="Cooper E.A."/>
            <person name="Brenton Z.W."/>
            <person name="Flinn B.S."/>
            <person name="Jenkins J."/>
            <person name="Shu S."/>
            <person name="Flowers D."/>
            <person name="Luo F."/>
            <person name="Wang Y."/>
            <person name="Xia P."/>
            <person name="Barry K."/>
            <person name="Daum C."/>
            <person name="Lipzen A."/>
            <person name="Yoshinaga Y."/>
            <person name="Schmutz J."/>
            <person name="Saski C."/>
            <person name="Vermerris W."/>
            <person name="Kresovich S."/>
        </authorList>
    </citation>
    <scope>NUCLEOTIDE SEQUENCE</scope>
</reference>